<proteinExistence type="predicted"/>
<protein>
    <submittedName>
        <fullName evidence="6">Unannotated protein</fullName>
    </submittedName>
</protein>
<feature type="transmembrane region" description="Helical" evidence="5">
    <location>
        <begin position="238"/>
        <end position="260"/>
    </location>
</feature>
<keyword evidence="2 5" id="KW-0812">Transmembrane</keyword>
<evidence type="ECO:0000256" key="4">
    <source>
        <dbReference type="ARBA" id="ARBA00023136"/>
    </source>
</evidence>
<dbReference type="EMBL" id="CAFBOE010000034">
    <property type="protein sequence ID" value="CAB4972890.1"/>
    <property type="molecule type" value="Genomic_DNA"/>
</dbReference>
<evidence type="ECO:0000256" key="3">
    <source>
        <dbReference type="ARBA" id="ARBA00022989"/>
    </source>
</evidence>
<dbReference type="GO" id="GO:0016020">
    <property type="term" value="C:membrane"/>
    <property type="evidence" value="ECO:0007669"/>
    <property type="project" value="UniProtKB-SubCell"/>
</dbReference>
<dbReference type="EMBL" id="CAEZWS010000006">
    <property type="protein sequence ID" value="CAB4657780.1"/>
    <property type="molecule type" value="Genomic_DNA"/>
</dbReference>
<evidence type="ECO:0000313" key="6">
    <source>
        <dbReference type="EMBL" id="CAB4657780.1"/>
    </source>
</evidence>
<evidence type="ECO:0000256" key="1">
    <source>
        <dbReference type="ARBA" id="ARBA00004141"/>
    </source>
</evidence>
<gene>
    <name evidence="6" type="ORF">UFOPK2288_00233</name>
    <name evidence="7" type="ORF">UFOPK3916_00550</name>
</gene>
<feature type="transmembrane region" description="Helical" evidence="5">
    <location>
        <begin position="100"/>
        <end position="118"/>
    </location>
</feature>
<evidence type="ECO:0000313" key="7">
    <source>
        <dbReference type="EMBL" id="CAB4972890.1"/>
    </source>
</evidence>
<dbReference type="InterPro" id="IPR000537">
    <property type="entry name" value="UbiA_prenyltransferase"/>
</dbReference>
<dbReference type="Gene3D" id="1.10.357.140">
    <property type="entry name" value="UbiA prenyltransferase"/>
    <property type="match status" value="1"/>
</dbReference>
<feature type="transmembrane region" description="Helical" evidence="5">
    <location>
        <begin position="150"/>
        <end position="167"/>
    </location>
</feature>
<feature type="transmembrane region" description="Helical" evidence="5">
    <location>
        <begin position="214"/>
        <end position="231"/>
    </location>
</feature>
<dbReference type="GO" id="GO:0016765">
    <property type="term" value="F:transferase activity, transferring alkyl or aryl (other than methyl) groups"/>
    <property type="evidence" value="ECO:0007669"/>
    <property type="project" value="InterPro"/>
</dbReference>
<evidence type="ECO:0000256" key="2">
    <source>
        <dbReference type="ARBA" id="ARBA00022692"/>
    </source>
</evidence>
<name>A0A6J6L737_9ZZZZ</name>
<organism evidence="6">
    <name type="scientific">freshwater metagenome</name>
    <dbReference type="NCBI Taxonomy" id="449393"/>
    <lineage>
        <taxon>unclassified sequences</taxon>
        <taxon>metagenomes</taxon>
        <taxon>ecological metagenomes</taxon>
    </lineage>
</organism>
<dbReference type="Pfam" id="PF01040">
    <property type="entry name" value="UbiA"/>
    <property type="match status" value="1"/>
</dbReference>
<keyword evidence="4 5" id="KW-0472">Membrane</keyword>
<dbReference type="InterPro" id="IPR044878">
    <property type="entry name" value="UbiA_sf"/>
</dbReference>
<reference evidence="6" key="1">
    <citation type="submission" date="2020-05" db="EMBL/GenBank/DDBJ databases">
        <authorList>
            <person name="Chiriac C."/>
            <person name="Salcher M."/>
            <person name="Ghai R."/>
            <person name="Kavagutti S V."/>
        </authorList>
    </citation>
    <scope>NUCLEOTIDE SEQUENCE</scope>
</reference>
<evidence type="ECO:0000256" key="5">
    <source>
        <dbReference type="SAM" id="Phobius"/>
    </source>
</evidence>
<comment type="subcellular location">
    <subcellularLocation>
        <location evidence="1">Membrane</location>
        <topology evidence="1">Multi-pass membrane protein</topology>
    </subcellularLocation>
</comment>
<accession>A0A6J6L737</accession>
<dbReference type="Gene3D" id="1.20.120.1780">
    <property type="entry name" value="UbiA prenyltransferase"/>
    <property type="match status" value="1"/>
</dbReference>
<keyword evidence="3 5" id="KW-1133">Transmembrane helix</keyword>
<feature type="transmembrane region" description="Helical" evidence="5">
    <location>
        <begin position="73"/>
        <end position="94"/>
    </location>
</feature>
<dbReference type="AlphaFoldDB" id="A0A6J6L737"/>
<feature type="transmembrane region" description="Helical" evidence="5">
    <location>
        <begin position="188"/>
        <end position="208"/>
    </location>
</feature>
<feature type="transmembrane region" description="Helical" evidence="5">
    <location>
        <begin position="12"/>
        <end position="28"/>
    </location>
</feature>
<sequence>MRLLKTSHLGPTLVVTLVSFLLAVPLWWEGPAFVIAFTVFTGQLCVGWTNDLVDLEIDRLEGRLNKPIASGQISAAAVRFATFIALGFCIAFSLLGPLGLKGGVVHLLGVGCGVAYNFHFKKSILSPLPFLIAFSALPSCIVLSKKSTVPTWLIISGALFGAAIHFANVIKDIDADRASGIHGAPQRVGARASATIAGLSLIIISLILNSVTNAPFLILIALVALILLITLPKRFTFWVVMAMALVDVGVLVTSGAHSLAMPA</sequence>